<name>A0A1H0BTA6_9BACL</name>
<evidence type="ECO:0000256" key="1">
    <source>
        <dbReference type="ARBA" id="ARBA00001941"/>
    </source>
</evidence>
<comment type="cofactor">
    <cofactor evidence="1">
        <name>Co(2+)</name>
        <dbReference type="ChEBI" id="CHEBI:48828"/>
    </cofactor>
</comment>
<protein>
    <submittedName>
        <fullName evidence="10">Leucyl aminopeptidase (Aminopeptidase T)</fullName>
    </submittedName>
</protein>
<dbReference type="GO" id="GO:0004177">
    <property type="term" value="F:aminopeptidase activity"/>
    <property type="evidence" value="ECO:0007669"/>
    <property type="project" value="UniProtKB-KW"/>
</dbReference>
<keyword evidence="8" id="KW-0378">Hydrolase</keyword>
<proteinExistence type="inferred from homology"/>
<dbReference type="InterPro" id="IPR035097">
    <property type="entry name" value="M29_N-terminal"/>
</dbReference>
<dbReference type="Gene3D" id="3.40.1830.10">
    <property type="entry name" value="Thermophilic metalloprotease (M29)"/>
    <property type="match status" value="1"/>
</dbReference>
<dbReference type="Proteomes" id="UP000199544">
    <property type="component" value="Unassembled WGS sequence"/>
</dbReference>
<evidence type="ECO:0000256" key="6">
    <source>
        <dbReference type="ARBA" id="ARBA00022670"/>
    </source>
</evidence>
<keyword evidence="5 10" id="KW-0031">Aminopeptidase</keyword>
<dbReference type="Pfam" id="PF02073">
    <property type="entry name" value="Peptidase_M29"/>
    <property type="match status" value="1"/>
</dbReference>
<evidence type="ECO:0000256" key="2">
    <source>
        <dbReference type="ARBA" id="ARBA00001946"/>
    </source>
</evidence>
<dbReference type="AlphaFoldDB" id="A0A1H0BTA6"/>
<keyword evidence="9" id="KW-0482">Metalloprotease</keyword>
<comment type="cofactor">
    <cofactor evidence="2">
        <name>Mg(2+)</name>
        <dbReference type="ChEBI" id="CHEBI:18420"/>
    </cofactor>
</comment>
<dbReference type="SUPFAM" id="SSF144052">
    <property type="entry name" value="Thermophilic metalloprotease-like"/>
    <property type="match status" value="1"/>
</dbReference>
<dbReference type="GO" id="GO:0046872">
    <property type="term" value="F:metal ion binding"/>
    <property type="evidence" value="ECO:0007669"/>
    <property type="project" value="UniProtKB-KW"/>
</dbReference>
<dbReference type="EMBL" id="FNHW01000005">
    <property type="protein sequence ID" value="SDN48806.1"/>
    <property type="molecule type" value="Genomic_DNA"/>
</dbReference>
<evidence type="ECO:0000256" key="4">
    <source>
        <dbReference type="ARBA" id="ARBA00008236"/>
    </source>
</evidence>
<dbReference type="GO" id="GO:0008237">
    <property type="term" value="F:metallopeptidase activity"/>
    <property type="evidence" value="ECO:0007669"/>
    <property type="project" value="UniProtKB-KW"/>
</dbReference>
<sequence length="363" mass="41060">MQNVAHTAVHESLQIKRGDKIYIYSIGDSNLVDEIIQKVQEVGATVYLNQLSISNWKTIVKFSTARTYRGLLKKELRLLQEMNGFIGLTTDENLYELKDVSAESLKVYYKYFYEPLLLTAQSLSKWLLLHPPSTALAQLSSQSLEQLNHIFNDAVGLLEHNRYYPLFKEMMNLLEETDQVHIKTPLTDLRFSIKGVNPSMCMGKHNLPGGEVYTAPIPSSVNGYITFNIPFHSFGTAFETIQLFYCNGSLEYYVTSDDTHFQQIIQSDFGASIFGEFGIGLNPFIVRPVYTSAYDEKMAGTIHLALGQSYKSSYNGNDSTVHMDLVLSLLKEDGGGCLFFDEVLFMKDGKIVHPRLQRLIPLT</sequence>
<evidence type="ECO:0000313" key="10">
    <source>
        <dbReference type="EMBL" id="SDN48806.1"/>
    </source>
</evidence>
<evidence type="ECO:0000256" key="3">
    <source>
        <dbReference type="ARBA" id="ARBA00001947"/>
    </source>
</evidence>
<evidence type="ECO:0000313" key="11">
    <source>
        <dbReference type="Proteomes" id="UP000199544"/>
    </source>
</evidence>
<gene>
    <name evidence="10" type="ORF">SAMN04488137_4657</name>
</gene>
<dbReference type="GO" id="GO:0006508">
    <property type="term" value="P:proteolysis"/>
    <property type="evidence" value="ECO:0007669"/>
    <property type="project" value="UniProtKB-KW"/>
</dbReference>
<evidence type="ECO:0000256" key="5">
    <source>
        <dbReference type="ARBA" id="ARBA00022438"/>
    </source>
</evidence>
<comment type="cofactor">
    <cofactor evidence="3">
        <name>Zn(2+)</name>
        <dbReference type="ChEBI" id="CHEBI:29105"/>
    </cofactor>
</comment>
<dbReference type="RefSeq" id="WP_090238878.1">
    <property type="nucleotide sequence ID" value="NZ_FNHW01000005.1"/>
</dbReference>
<organism evidence="10 11">
    <name type="scientific">Fictibacillus solisalsi</name>
    <dbReference type="NCBI Taxonomy" id="459525"/>
    <lineage>
        <taxon>Bacteria</taxon>
        <taxon>Bacillati</taxon>
        <taxon>Bacillota</taxon>
        <taxon>Bacilli</taxon>
        <taxon>Bacillales</taxon>
        <taxon>Fictibacillaceae</taxon>
        <taxon>Fictibacillus</taxon>
    </lineage>
</organism>
<dbReference type="PANTHER" id="PTHR34448">
    <property type="entry name" value="AMINOPEPTIDASE"/>
    <property type="match status" value="1"/>
</dbReference>
<reference evidence="11" key="1">
    <citation type="submission" date="2016-10" db="EMBL/GenBank/DDBJ databases">
        <authorList>
            <person name="Varghese N."/>
            <person name="Submissions S."/>
        </authorList>
    </citation>
    <scope>NUCLEOTIDE SEQUENCE [LARGE SCALE GENOMIC DNA]</scope>
    <source>
        <strain evidence="11">CGMCC 1.6854</strain>
    </source>
</reference>
<keyword evidence="7" id="KW-0479">Metal-binding</keyword>
<dbReference type="InterPro" id="IPR000787">
    <property type="entry name" value="Peptidase_M29"/>
</dbReference>
<dbReference type="STRING" id="459525.SAMN04488137_4657"/>
<dbReference type="PANTHER" id="PTHR34448:SF1">
    <property type="entry name" value="BLL6088 PROTEIN"/>
    <property type="match status" value="1"/>
</dbReference>
<evidence type="ECO:0000256" key="8">
    <source>
        <dbReference type="ARBA" id="ARBA00022801"/>
    </source>
</evidence>
<keyword evidence="11" id="KW-1185">Reference proteome</keyword>
<evidence type="ECO:0000256" key="7">
    <source>
        <dbReference type="ARBA" id="ARBA00022723"/>
    </source>
</evidence>
<dbReference type="OrthoDB" id="9803993at2"/>
<comment type="similarity">
    <text evidence="4">Belongs to the peptidase M29 family.</text>
</comment>
<keyword evidence="6" id="KW-0645">Protease</keyword>
<dbReference type="InterPro" id="IPR052170">
    <property type="entry name" value="M29_Exopeptidase"/>
</dbReference>
<accession>A0A1H0BTA6</accession>
<evidence type="ECO:0000256" key="9">
    <source>
        <dbReference type="ARBA" id="ARBA00023049"/>
    </source>
</evidence>